<evidence type="ECO:0000313" key="2">
    <source>
        <dbReference type="EMBL" id="MPC90007.1"/>
    </source>
</evidence>
<comment type="caution">
    <text evidence="2">The sequence shown here is derived from an EMBL/GenBank/DDBJ whole genome shotgun (WGS) entry which is preliminary data.</text>
</comment>
<dbReference type="AlphaFoldDB" id="A0A5B7J975"/>
<protein>
    <submittedName>
        <fullName evidence="2">Uncharacterized protein</fullName>
    </submittedName>
</protein>
<keyword evidence="1" id="KW-0732">Signal</keyword>
<evidence type="ECO:0000256" key="1">
    <source>
        <dbReference type="SAM" id="SignalP"/>
    </source>
</evidence>
<proteinExistence type="predicted"/>
<gene>
    <name evidence="2" type="ORF">E2C01_084973</name>
</gene>
<name>A0A5B7J975_PORTR</name>
<feature type="chain" id="PRO_5022974511" evidence="1">
    <location>
        <begin position="22"/>
        <end position="125"/>
    </location>
</feature>
<keyword evidence="3" id="KW-1185">Reference proteome</keyword>
<dbReference type="Proteomes" id="UP000324222">
    <property type="component" value="Unassembled WGS sequence"/>
</dbReference>
<evidence type="ECO:0000313" key="3">
    <source>
        <dbReference type="Proteomes" id="UP000324222"/>
    </source>
</evidence>
<accession>A0A5B7J975</accession>
<dbReference type="EMBL" id="VSRR010082912">
    <property type="protein sequence ID" value="MPC90007.1"/>
    <property type="molecule type" value="Genomic_DNA"/>
</dbReference>
<sequence>MKTKTRVWCAVLLSYLQNSHLVIICYGKDFLEVAERCVSSINHLKPGEPSLSRCAGTVTVTLCRNRHCYAVQRPHHRPAPSRCCQGDSVAYVPDCMSICRDGGLASITPMSLVPMPRPSYTGQGR</sequence>
<feature type="signal peptide" evidence="1">
    <location>
        <begin position="1"/>
        <end position="21"/>
    </location>
</feature>
<reference evidence="2 3" key="1">
    <citation type="submission" date="2019-05" db="EMBL/GenBank/DDBJ databases">
        <title>Another draft genome of Portunus trituberculatus and its Hox gene families provides insights of decapod evolution.</title>
        <authorList>
            <person name="Jeong J.-H."/>
            <person name="Song I."/>
            <person name="Kim S."/>
            <person name="Choi T."/>
            <person name="Kim D."/>
            <person name="Ryu S."/>
            <person name="Kim W."/>
        </authorList>
    </citation>
    <scope>NUCLEOTIDE SEQUENCE [LARGE SCALE GENOMIC DNA]</scope>
    <source>
        <tissue evidence="2">Muscle</tissue>
    </source>
</reference>
<organism evidence="2 3">
    <name type="scientific">Portunus trituberculatus</name>
    <name type="common">Swimming crab</name>
    <name type="synonym">Neptunus trituberculatus</name>
    <dbReference type="NCBI Taxonomy" id="210409"/>
    <lineage>
        <taxon>Eukaryota</taxon>
        <taxon>Metazoa</taxon>
        <taxon>Ecdysozoa</taxon>
        <taxon>Arthropoda</taxon>
        <taxon>Crustacea</taxon>
        <taxon>Multicrustacea</taxon>
        <taxon>Malacostraca</taxon>
        <taxon>Eumalacostraca</taxon>
        <taxon>Eucarida</taxon>
        <taxon>Decapoda</taxon>
        <taxon>Pleocyemata</taxon>
        <taxon>Brachyura</taxon>
        <taxon>Eubrachyura</taxon>
        <taxon>Portunoidea</taxon>
        <taxon>Portunidae</taxon>
        <taxon>Portuninae</taxon>
        <taxon>Portunus</taxon>
    </lineage>
</organism>